<organism evidence="1">
    <name type="scientific">marine metagenome</name>
    <dbReference type="NCBI Taxonomy" id="408172"/>
    <lineage>
        <taxon>unclassified sequences</taxon>
        <taxon>metagenomes</taxon>
        <taxon>ecological metagenomes</taxon>
    </lineage>
</organism>
<dbReference type="AlphaFoldDB" id="A0A382UXV7"/>
<name>A0A382UXV7_9ZZZZ</name>
<reference evidence="1" key="1">
    <citation type="submission" date="2018-05" db="EMBL/GenBank/DDBJ databases">
        <authorList>
            <person name="Lanie J.A."/>
            <person name="Ng W.-L."/>
            <person name="Kazmierczak K.M."/>
            <person name="Andrzejewski T.M."/>
            <person name="Davidsen T.M."/>
            <person name="Wayne K.J."/>
            <person name="Tettelin H."/>
            <person name="Glass J.I."/>
            <person name="Rusch D."/>
            <person name="Podicherti R."/>
            <person name="Tsui H.-C.T."/>
            <person name="Winkler M.E."/>
        </authorList>
    </citation>
    <scope>NUCLEOTIDE SEQUENCE</scope>
</reference>
<protein>
    <submittedName>
        <fullName evidence="1">Uncharacterized protein</fullName>
    </submittedName>
</protein>
<sequence>MRYAPDSITDAARWLRFGGSAWRGARECQGCGYTLRNVPYQGRGSLGIFPGGENGKIELVQPCPVCGHYKDGGLHLTGKEADRILRRVLAYHHFAGASERRVISAAKLIQLAGSPQDLTRIVVKDGRRIGDLQRTGAIALEIAANESAEQKLLELELAQLETHWKEEEELAAI</sequence>
<evidence type="ECO:0000313" key="1">
    <source>
        <dbReference type="EMBL" id="SVD38491.1"/>
    </source>
</evidence>
<feature type="non-terminal residue" evidence="1">
    <location>
        <position position="173"/>
    </location>
</feature>
<proteinExistence type="predicted"/>
<accession>A0A382UXV7</accession>
<gene>
    <name evidence="1" type="ORF">METZ01_LOCUS391345</name>
</gene>
<dbReference type="EMBL" id="UINC01147269">
    <property type="protein sequence ID" value="SVD38491.1"/>
    <property type="molecule type" value="Genomic_DNA"/>
</dbReference>